<protein>
    <submittedName>
        <fullName evidence="1">Uncharacterized protein</fullName>
    </submittedName>
</protein>
<reference evidence="1" key="1">
    <citation type="submission" date="2023-04" db="EMBL/GenBank/DDBJ databases">
        <authorList>
            <consortium name="ELIXIR-Norway"/>
        </authorList>
    </citation>
    <scope>NUCLEOTIDE SEQUENCE [LARGE SCALE GENOMIC DNA]</scope>
</reference>
<accession>A0ABN8YHU6</accession>
<dbReference type="Proteomes" id="UP001176941">
    <property type="component" value="Chromosome 20"/>
</dbReference>
<proteinExistence type="predicted"/>
<keyword evidence="2" id="KW-1185">Reference proteome</keyword>
<sequence length="108" mass="12220">MNASKCFSAFVKISPCIKFKKFKTNKAVLTIVRGLKNILHLNLVKSALDKCHGTFNFKGSNILHFLPLCAVSQGLSVPYQFLEYRNEQSCMQFSGLRSWELSCLNSLQ</sequence>
<dbReference type="EMBL" id="OX459956">
    <property type="protein sequence ID" value="CAI9161038.1"/>
    <property type="molecule type" value="Genomic_DNA"/>
</dbReference>
<evidence type="ECO:0000313" key="1">
    <source>
        <dbReference type="EMBL" id="CAI9161038.1"/>
    </source>
</evidence>
<organism evidence="1 2">
    <name type="scientific">Rangifer tarandus platyrhynchus</name>
    <name type="common">Svalbard reindeer</name>
    <dbReference type="NCBI Taxonomy" id="3082113"/>
    <lineage>
        <taxon>Eukaryota</taxon>
        <taxon>Metazoa</taxon>
        <taxon>Chordata</taxon>
        <taxon>Craniata</taxon>
        <taxon>Vertebrata</taxon>
        <taxon>Euteleostomi</taxon>
        <taxon>Mammalia</taxon>
        <taxon>Eutheria</taxon>
        <taxon>Laurasiatheria</taxon>
        <taxon>Artiodactyla</taxon>
        <taxon>Ruminantia</taxon>
        <taxon>Pecora</taxon>
        <taxon>Cervidae</taxon>
        <taxon>Odocoileinae</taxon>
        <taxon>Rangifer</taxon>
    </lineage>
</organism>
<name>A0ABN8YHU6_RANTA</name>
<gene>
    <name evidence="1" type="ORF">MRATA1EN1_LOCUS10000</name>
</gene>
<evidence type="ECO:0000313" key="2">
    <source>
        <dbReference type="Proteomes" id="UP001176941"/>
    </source>
</evidence>